<sequence>MKVKDLIWAIILAYETGYDQAVQDNEMAMLDEIKFTVESDEDYDCPE</sequence>
<comment type="caution">
    <text evidence="1">The sequence shown here is derived from an EMBL/GenBank/DDBJ whole genome shotgun (WGS) entry which is preliminary data.</text>
</comment>
<reference evidence="1 2" key="1">
    <citation type="submission" date="2010-10" db="EMBL/GenBank/DDBJ databases">
        <authorList>
            <person name="Durkin A.S."/>
            <person name="Madupu R."/>
            <person name="Torralba M."/>
            <person name="Gillis M."/>
            <person name="Methe B."/>
            <person name="Sutton G."/>
            <person name="Nelson K.E."/>
        </authorList>
    </citation>
    <scope>NUCLEOTIDE SEQUENCE [LARGE SCALE GENOMIC DNA]</scope>
    <source>
        <strain evidence="1 2">ACS-139-V-Col8</strain>
    </source>
</reference>
<proteinExistence type="predicted"/>
<gene>
    <name evidence="1" type="ORF">HMPREF9257_0541</name>
</gene>
<keyword evidence="2" id="KW-1185">Reference proteome</keyword>
<evidence type="ECO:0000313" key="2">
    <source>
        <dbReference type="Proteomes" id="UP000005990"/>
    </source>
</evidence>
<accession>E4KQI4</accession>
<organism evidence="1 2">
    <name type="scientific">Eremococcus coleocola ACS-139-V-Col8</name>
    <dbReference type="NCBI Taxonomy" id="908337"/>
    <lineage>
        <taxon>Bacteria</taxon>
        <taxon>Bacillati</taxon>
        <taxon>Bacillota</taxon>
        <taxon>Bacilli</taxon>
        <taxon>Lactobacillales</taxon>
        <taxon>Aerococcaceae</taxon>
        <taxon>Eremococcus</taxon>
    </lineage>
</organism>
<dbReference type="RefSeq" id="WP_006418743.1">
    <property type="nucleotide sequence ID" value="NZ_AENN01000017.1"/>
</dbReference>
<name>E4KQI4_9LACT</name>
<protein>
    <submittedName>
        <fullName evidence="1">Uncharacterized protein</fullName>
    </submittedName>
</protein>
<dbReference type="EMBL" id="AENN01000017">
    <property type="protein sequence ID" value="EFR30583.1"/>
    <property type="molecule type" value="Genomic_DNA"/>
</dbReference>
<dbReference type="Proteomes" id="UP000005990">
    <property type="component" value="Unassembled WGS sequence"/>
</dbReference>
<dbReference type="AlphaFoldDB" id="E4KQI4"/>
<evidence type="ECO:0000313" key="1">
    <source>
        <dbReference type="EMBL" id="EFR30583.1"/>
    </source>
</evidence>
<dbReference type="STRING" id="908337.HMPREF9257_0541"/>